<dbReference type="Pfam" id="PF00563">
    <property type="entry name" value="EAL"/>
    <property type="match status" value="1"/>
</dbReference>
<gene>
    <name evidence="3" type="ordered locus">Mmc1_2390</name>
</gene>
<dbReference type="SMART" id="SM00267">
    <property type="entry name" value="GGDEF"/>
    <property type="match status" value="1"/>
</dbReference>
<reference evidence="3 4" key="2">
    <citation type="journal article" date="2012" name="Int. J. Syst. Evol. Microbiol.">
        <title>Magnetococcus marinus gen. nov., sp. nov., a marine, magnetotactic bacterium that represents a novel lineage (Magnetococcaceae fam. nov.; Magnetococcales ord. nov.) at the base of the Alphaproteobacteria.</title>
        <authorList>
            <person name="Bazylinski D.A."/>
            <person name="Williams T.J."/>
            <person name="Lefevre C.T."/>
            <person name="Berg R.J."/>
            <person name="Zhang C.L."/>
            <person name="Bowser S.S."/>
            <person name="Dean A.J."/>
            <person name="Beveridge T.J."/>
        </authorList>
    </citation>
    <scope>NUCLEOTIDE SEQUENCE [LARGE SCALE GENOMIC DNA]</scope>
    <source>
        <strain evidence="4">ATCC BAA-1437 / JCM 17883 / MC-1</strain>
    </source>
</reference>
<dbReference type="SUPFAM" id="SSF141868">
    <property type="entry name" value="EAL domain-like"/>
    <property type="match status" value="1"/>
</dbReference>
<dbReference type="InterPro" id="IPR035965">
    <property type="entry name" value="PAS-like_dom_sf"/>
</dbReference>
<dbReference type="SMART" id="SM00052">
    <property type="entry name" value="EAL"/>
    <property type="match status" value="1"/>
</dbReference>
<dbReference type="InterPro" id="IPR052155">
    <property type="entry name" value="Biofilm_reg_signaling"/>
</dbReference>
<keyword evidence="4" id="KW-1185">Reference proteome</keyword>
<accession>A0LA97</accession>
<dbReference type="HOGENOM" id="CLU_000445_70_20_5"/>
<dbReference type="Gene3D" id="3.30.450.20">
    <property type="entry name" value="PAS domain"/>
    <property type="match status" value="1"/>
</dbReference>
<evidence type="ECO:0000259" key="2">
    <source>
        <dbReference type="PROSITE" id="PS50887"/>
    </source>
</evidence>
<evidence type="ECO:0000259" key="1">
    <source>
        <dbReference type="PROSITE" id="PS50883"/>
    </source>
</evidence>
<dbReference type="CDD" id="cd01949">
    <property type="entry name" value="GGDEF"/>
    <property type="match status" value="1"/>
</dbReference>
<dbReference type="Gene3D" id="3.30.70.270">
    <property type="match status" value="1"/>
</dbReference>
<feature type="domain" description="GGDEF" evidence="2">
    <location>
        <begin position="187"/>
        <end position="320"/>
    </location>
</feature>
<dbReference type="SUPFAM" id="SSF55073">
    <property type="entry name" value="Nucleotide cyclase"/>
    <property type="match status" value="1"/>
</dbReference>
<reference evidence="4" key="1">
    <citation type="journal article" date="2009" name="Appl. Environ. Microbiol.">
        <title>Complete genome sequence of the chemolithoautotrophic marine magnetotactic coccus strain MC-1.</title>
        <authorList>
            <person name="Schubbe S."/>
            <person name="Williams T.J."/>
            <person name="Xie G."/>
            <person name="Kiss H.E."/>
            <person name="Brettin T.S."/>
            <person name="Martinez D."/>
            <person name="Ross C.A."/>
            <person name="Schuler D."/>
            <person name="Cox B.L."/>
            <person name="Nealson K.H."/>
            <person name="Bazylinski D.A."/>
        </authorList>
    </citation>
    <scope>NUCLEOTIDE SEQUENCE [LARGE SCALE GENOMIC DNA]</scope>
    <source>
        <strain evidence="4">ATCC BAA-1437 / JCM 17883 / MC-1</strain>
    </source>
</reference>
<dbReference type="Pfam" id="PF00990">
    <property type="entry name" value="GGDEF"/>
    <property type="match status" value="1"/>
</dbReference>
<dbReference type="PROSITE" id="PS50887">
    <property type="entry name" value="GGDEF"/>
    <property type="match status" value="1"/>
</dbReference>
<evidence type="ECO:0000313" key="4">
    <source>
        <dbReference type="Proteomes" id="UP000002586"/>
    </source>
</evidence>
<dbReference type="PANTHER" id="PTHR44757:SF2">
    <property type="entry name" value="BIOFILM ARCHITECTURE MAINTENANCE PROTEIN MBAA"/>
    <property type="match status" value="1"/>
</dbReference>
<dbReference type="InterPro" id="IPR001633">
    <property type="entry name" value="EAL_dom"/>
</dbReference>
<dbReference type="EMBL" id="CP000471">
    <property type="protein sequence ID" value="ABK44890.1"/>
    <property type="molecule type" value="Genomic_DNA"/>
</dbReference>
<evidence type="ECO:0000313" key="3">
    <source>
        <dbReference type="EMBL" id="ABK44890.1"/>
    </source>
</evidence>
<protein>
    <submittedName>
        <fullName evidence="3">Diguanylate cyclase/phosphodiesterase</fullName>
    </submittedName>
</protein>
<dbReference type="PANTHER" id="PTHR44757">
    <property type="entry name" value="DIGUANYLATE CYCLASE DGCP"/>
    <property type="match status" value="1"/>
</dbReference>
<dbReference type="KEGG" id="mgm:Mmc1_2390"/>
<dbReference type="RefSeq" id="WP_011714010.1">
    <property type="nucleotide sequence ID" value="NC_008576.1"/>
</dbReference>
<dbReference type="OrthoDB" id="7251575at2"/>
<dbReference type="PROSITE" id="PS50883">
    <property type="entry name" value="EAL"/>
    <property type="match status" value="1"/>
</dbReference>
<feature type="domain" description="EAL" evidence="1">
    <location>
        <begin position="329"/>
        <end position="581"/>
    </location>
</feature>
<dbReference type="Gene3D" id="3.20.20.450">
    <property type="entry name" value="EAL domain"/>
    <property type="match status" value="1"/>
</dbReference>
<dbReference type="InterPro" id="IPR000160">
    <property type="entry name" value="GGDEF_dom"/>
</dbReference>
<dbReference type="InterPro" id="IPR035919">
    <property type="entry name" value="EAL_sf"/>
</dbReference>
<proteinExistence type="predicted"/>
<dbReference type="CDD" id="cd01948">
    <property type="entry name" value="EAL"/>
    <property type="match status" value="1"/>
</dbReference>
<dbReference type="Proteomes" id="UP000002586">
    <property type="component" value="Chromosome"/>
</dbReference>
<dbReference type="InterPro" id="IPR029787">
    <property type="entry name" value="Nucleotide_cyclase"/>
</dbReference>
<name>A0LA97_MAGMM</name>
<dbReference type="NCBIfam" id="TIGR00254">
    <property type="entry name" value="GGDEF"/>
    <property type="match status" value="1"/>
</dbReference>
<sequence>MKRGSAQTQQGVPQSLDAIQVEGASRQQLELFRALLDQAPDMILLVRMQPNLPFVDANGLARQKLSLNPAENVQHEMAKRLGKALVQRIWDLYGEGGLSDEDRPVNIESSLDLQDHARCPVEVSLRCVTLQGQRYGVLIIRDVHIRKDHEEAILQQANFDTLTGLPNRTIMLDRLGQAIFRAQRGRARVGLICLDLDRFKQVNDFVGHSQGDDLLKQVTQRLKGCIRSEDTLARAGGDKFVAILQQLHEPAQALMVAEKMLDVLRQPLAYEDHQLVVTASVGLTLYPDNGLTPEVLFSHGDRAMYQAKEDGRNCLRFYTAELDQVARTRIEIESHLRQARVQGELSLVYQPLVDLQRRQIIGAETLLRWTSARLGEMSPEHFIPIAEDSGAIQEIGTMVLQSAFVQGALWARQMGAFRLSVNVSVRQFKSPDFVPLIAGLMAEAPPELVLDLELTEHLLMEDDHKVAETLLQLKKLGVHLSIDDFGTGYSSLSYLKQFPIDILKIDRAFVRDVDQDENSASLTRAILSMAKSLNLDIVAEGIERPQHLDFLLKHACPWGQGYLFSEPVQPARFDRLLLEGLPRDKDFTY</sequence>
<dbReference type="InterPro" id="IPR043128">
    <property type="entry name" value="Rev_trsase/Diguanyl_cyclase"/>
</dbReference>
<dbReference type="AlphaFoldDB" id="A0LA97"/>
<organism evidence="3 4">
    <name type="scientific">Magnetococcus marinus (strain ATCC BAA-1437 / JCM 17883 / MC-1)</name>
    <dbReference type="NCBI Taxonomy" id="156889"/>
    <lineage>
        <taxon>Bacteria</taxon>
        <taxon>Pseudomonadati</taxon>
        <taxon>Pseudomonadota</taxon>
        <taxon>Magnetococcia</taxon>
        <taxon>Magnetococcales</taxon>
        <taxon>Magnetococcaceae</taxon>
        <taxon>Magnetococcus</taxon>
    </lineage>
</organism>
<dbReference type="SUPFAM" id="SSF55785">
    <property type="entry name" value="PYP-like sensor domain (PAS domain)"/>
    <property type="match status" value="1"/>
</dbReference>
<dbReference type="STRING" id="156889.Mmc1_2390"/>
<dbReference type="eggNOG" id="COG5001">
    <property type="taxonomic scope" value="Bacteria"/>
</dbReference>